<accession>A0AA39ZRM5</accession>
<keyword evidence="2" id="KW-1185">Reference proteome</keyword>
<name>A0AA39ZRM5_9PEZI</name>
<proteinExistence type="predicted"/>
<evidence type="ECO:0000313" key="1">
    <source>
        <dbReference type="EMBL" id="KAK0702234.1"/>
    </source>
</evidence>
<sequence>MLQMRFKEKLGAGIAMSLGTVPDDEAILNIWDLAEVSITIIAASIPTLRVLFRDMSSSAGDKYYRQAKLEVFPSPRTPRTTAILDSNGKILRVDEVEVKHGQVVADEKQYTEGAFKMKSMR</sequence>
<comment type="caution">
    <text evidence="1">The sequence shown here is derived from an EMBL/GenBank/DDBJ whole genome shotgun (WGS) entry which is preliminary data.</text>
</comment>
<dbReference type="EMBL" id="JAUKUA010000009">
    <property type="protein sequence ID" value="KAK0702234.1"/>
    <property type="molecule type" value="Genomic_DNA"/>
</dbReference>
<reference evidence="1" key="1">
    <citation type="submission" date="2023-06" db="EMBL/GenBank/DDBJ databases">
        <title>Genome-scale phylogeny and comparative genomics of the fungal order Sordariales.</title>
        <authorList>
            <consortium name="Lawrence Berkeley National Laboratory"/>
            <person name="Hensen N."/>
            <person name="Bonometti L."/>
            <person name="Westerberg I."/>
            <person name="Brannstrom I.O."/>
            <person name="Guillou S."/>
            <person name="Cros-Aarteil S."/>
            <person name="Calhoun S."/>
            <person name="Haridas S."/>
            <person name="Kuo A."/>
            <person name="Mondo S."/>
            <person name="Pangilinan J."/>
            <person name="Riley R."/>
            <person name="Labutti K."/>
            <person name="Andreopoulos B."/>
            <person name="Lipzen A."/>
            <person name="Chen C."/>
            <person name="Yanf M."/>
            <person name="Daum C."/>
            <person name="Ng V."/>
            <person name="Clum A."/>
            <person name="Steindorff A."/>
            <person name="Ohm R."/>
            <person name="Martin F."/>
            <person name="Silar P."/>
            <person name="Natvig D."/>
            <person name="Lalanne C."/>
            <person name="Gautier V."/>
            <person name="Ament-Velasquez S.L."/>
            <person name="Kruys A."/>
            <person name="Hutchinson M.I."/>
            <person name="Powell A.J."/>
            <person name="Barry K."/>
            <person name="Miller A.N."/>
            <person name="Grigoriev I.V."/>
            <person name="Debuchy R."/>
            <person name="Gladieux P."/>
            <person name="Thoren M.H."/>
            <person name="Johannesson H."/>
        </authorList>
    </citation>
    <scope>NUCLEOTIDE SEQUENCE</scope>
    <source>
        <strain evidence="1">SMH4607-1</strain>
    </source>
</reference>
<dbReference type="AlphaFoldDB" id="A0AA39ZRM5"/>
<protein>
    <submittedName>
        <fullName evidence="1">Uncharacterized protein</fullName>
    </submittedName>
</protein>
<dbReference type="Proteomes" id="UP001172102">
    <property type="component" value="Unassembled WGS sequence"/>
</dbReference>
<organism evidence="1 2">
    <name type="scientific">Lasiosphaeris hirsuta</name>
    <dbReference type="NCBI Taxonomy" id="260670"/>
    <lineage>
        <taxon>Eukaryota</taxon>
        <taxon>Fungi</taxon>
        <taxon>Dikarya</taxon>
        <taxon>Ascomycota</taxon>
        <taxon>Pezizomycotina</taxon>
        <taxon>Sordariomycetes</taxon>
        <taxon>Sordariomycetidae</taxon>
        <taxon>Sordariales</taxon>
        <taxon>Lasiosphaeriaceae</taxon>
        <taxon>Lasiosphaeris</taxon>
    </lineage>
</organism>
<evidence type="ECO:0000313" key="2">
    <source>
        <dbReference type="Proteomes" id="UP001172102"/>
    </source>
</evidence>
<gene>
    <name evidence="1" type="ORF">B0H67DRAFT_558540</name>
</gene>